<organism evidence="1">
    <name type="scientific">marine sediment metagenome</name>
    <dbReference type="NCBI Taxonomy" id="412755"/>
    <lineage>
        <taxon>unclassified sequences</taxon>
        <taxon>metagenomes</taxon>
        <taxon>ecological metagenomes</taxon>
    </lineage>
</organism>
<sequence>MAYKVLARFYMYSDQLGESYCIVSDDAEKATKFEIGQKIDIKLTKSNKQINQTQNS</sequence>
<gene>
    <name evidence="1" type="ORF">S01H4_19433</name>
</gene>
<evidence type="ECO:0000313" key="1">
    <source>
        <dbReference type="EMBL" id="GAG56400.1"/>
    </source>
</evidence>
<dbReference type="AlphaFoldDB" id="X0YK38"/>
<comment type="caution">
    <text evidence="1">The sequence shown here is derived from an EMBL/GenBank/DDBJ whole genome shotgun (WGS) entry which is preliminary data.</text>
</comment>
<proteinExistence type="predicted"/>
<reference evidence="1" key="1">
    <citation type="journal article" date="2014" name="Front. Microbiol.">
        <title>High frequency of phylogenetically diverse reductive dehalogenase-homologous genes in deep subseafloor sedimentary metagenomes.</title>
        <authorList>
            <person name="Kawai M."/>
            <person name="Futagami T."/>
            <person name="Toyoda A."/>
            <person name="Takaki Y."/>
            <person name="Nishi S."/>
            <person name="Hori S."/>
            <person name="Arai W."/>
            <person name="Tsubouchi T."/>
            <person name="Morono Y."/>
            <person name="Uchiyama I."/>
            <person name="Ito T."/>
            <person name="Fujiyama A."/>
            <person name="Inagaki F."/>
            <person name="Takami H."/>
        </authorList>
    </citation>
    <scope>NUCLEOTIDE SEQUENCE</scope>
    <source>
        <strain evidence="1">Expedition CK06-06</strain>
    </source>
</reference>
<dbReference type="EMBL" id="BART01008666">
    <property type="protein sequence ID" value="GAG56400.1"/>
    <property type="molecule type" value="Genomic_DNA"/>
</dbReference>
<protein>
    <submittedName>
        <fullName evidence="1">Uncharacterized protein</fullName>
    </submittedName>
</protein>
<name>X0YK38_9ZZZZ</name>
<accession>X0YK38</accession>